<dbReference type="PIRSF" id="PIRSF002741">
    <property type="entry name" value="MppA"/>
    <property type="match status" value="1"/>
</dbReference>
<dbReference type="EMBL" id="SMFR01000002">
    <property type="protein sequence ID" value="TCJ96451.1"/>
    <property type="molecule type" value="Genomic_DNA"/>
</dbReference>
<comment type="caution">
    <text evidence="7">The sequence shown here is derived from an EMBL/GenBank/DDBJ whole genome shotgun (WGS) entry which is preliminary data.</text>
</comment>
<keyword evidence="8" id="KW-1185">Reference proteome</keyword>
<evidence type="ECO:0000256" key="3">
    <source>
        <dbReference type="ARBA" id="ARBA00022448"/>
    </source>
</evidence>
<dbReference type="SUPFAM" id="SSF53850">
    <property type="entry name" value="Periplasmic binding protein-like II"/>
    <property type="match status" value="1"/>
</dbReference>
<gene>
    <name evidence="7" type="ORF">DFR71_2481</name>
</gene>
<dbReference type="Pfam" id="PF00496">
    <property type="entry name" value="SBP_bac_5"/>
    <property type="match status" value="1"/>
</dbReference>
<feature type="chain" id="PRO_5038816778" evidence="5">
    <location>
        <begin position="25"/>
        <end position="508"/>
    </location>
</feature>
<comment type="subcellular location">
    <subcellularLocation>
        <location evidence="1">Cell envelope</location>
    </subcellularLocation>
</comment>
<dbReference type="AlphaFoldDB" id="A0A4R1FYV0"/>
<dbReference type="RefSeq" id="WP_067444665.1">
    <property type="nucleotide sequence ID" value="NZ_SMFR01000002.1"/>
</dbReference>
<dbReference type="Gene3D" id="3.40.190.10">
    <property type="entry name" value="Periplasmic binding protein-like II"/>
    <property type="match status" value="1"/>
</dbReference>
<organism evidence="7 8">
    <name type="scientific">Nocardia alba</name>
    <dbReference type="NCBI Taxonomy" id="225051"/>
    <lineage>
        <taxon>Bacteria</taxon>
        <taxon>Bacillati</taxon>
        <taxon>Actinomycetota</taxon>
        <taxon>Actinomycetes</taxon>
        <taxon>Mycobacteriales</taxon>
        <taxon>Nocardiaceae</taxon>
        <taxon>Nocardia</taxon>
    </lineage>
</organism>
<dbReference type="OrthoDB" id="9046151at2"/>
<evidence type="ECO:0000313" key="8">
    <source>
        <dbReference type="Proteomes" id="UP000294856"/>
    </source>
</evidence>
<dbReference type="InterPro" id="IPR030678">
    <property type="entry name" value="Peptide/Ni-bd"/>
</dbReference>
<feature type="signal peptide" evidence="5">
    <location>
        <begin position="1"/>
        <end position="24"/>
    </location>
</feature>
<dbReference type="PROSITE" id="PS51257">
    <property type="entry name" value="PROKAR_LIPOPROTEIN"/>
    <property type="match status" value="1"/>
</dbReference>
<proteinExistence type="inferred from homology"/>
<evidence type="ECO:0000256" key="2">
    <source>
        <dbReference type="ARBA" id="ARBA00005695"/>
    </source>
</evidence>
<dbReference type="PANTHER" id="PTHR30290:SF10">
    <property type="entry name" value="PERIPLASMIC OLIGOPEPTIDE-BINDING PROTEIN-RELATED"/>
    <property type="match status" value="1"/>
</dbReference>
<dbReference type="GO" id="GO:0043190">
    <property type="term" value="C:ATP-binding cassette (ABC) transporter complex"/>
    <property type="evidence" value="ECO:0007669"/>
    <property type="project" value="InterPro"/>
</dbReference>
<evidence type="ECO:0000259" key="6">
    <source>
        <dbReference type="Pfam" id="PF00496"/>
    </source>
</evidence>
<dbReference type="Proteomes" id="UP000294856">
    <property type="component" value="Unassembled WGS sequence"/>
</dbReference>
<evidence type="ECO:0000313" key="7">
    <source>
        <dbReference type="EMBL" id="TCJ96451.1"/>
    </source>
</evidence>
<sequence length="508" mass="55384">MQPSNLRRRTFLLGGALAAGTALVGCNRSTSSENSLDTFTAAFQGSGAGEGIDPGVNTLFIDEARMKAVYDGLFEIDETMTPIPRLASAAEPNADGTRWRITLRDAVWHNGKAVTADDVLYTFARVLGPPQRRPFIAASSLDKIDLTQSRAIDARTVEIVSREPAFEFLIALSAYGTKIVQNGATDFERPVGTGPFVFESFTAGKEFVATANDRYWDGAPSVRRLRIVSAESDARLAAVRSGEIDYADNLTPSAARTLRGLPGSTLVATPNSGIYFFAMKTDRAPFDNPDVRRALMRMVDRDELVKVALEGNGEVGNDVFGKGFQYSADLPQHTYDPDEVGRLLRRAGVRDLSFDLFTAPVAHGFVESARLFAEHASRCGVKVNVVLGSKDTYYTDALNTGHLTMGQSGPLPVPNHFASRLLTGSPQNRTKWSDAEFDALYVKAQSTPTTEGRAAIYRTMHEILYDRGGFIFFGNTAWNSAAGDRFQKLPAAVPNSHGWARFDEVNAR</sequence>
<dbReference type="STRING" id="1210063.GCA_001612665_00142"/>
<dbReference type="InterPro" id="IPR000914">
    <property type="entry name" value="SBP_5_dom"/>
</dbReference>
<dbReference type="GO" id="GO:0015833">
    <property type="term" value="P:peptide transport"/>
    <property type="evidence" value="ECO:0007669"/>
    <property type="project" value="TreeGrafter"/>
</dbReference>
<accession>A0A4R1FYV0</accession>
<keyword evidence="4 5" id="KW-0732">Signal</keyword>
<feature type="domain" description="Solute-binding protein family 5" evidence="6">
    <location>
        <begin position="81"/>
        <end position="416"/>
    </location>
</feature>
<dbReference type="GO" id="GO:0042597">
    <property type="term" value="C:periplasmic space"/>
    <property type="evidence" value="ECO:0007669"/>
    <property type="project" value="UniProtKB-ARBA"/>
</dbReference>
<dbReference type="PANTHER" id="PTHR30290">
    <property type="entry name" value="PERIPLASMIC BINDING COMPONENT OF ABC TRANSPORTER"/>
    <property type="match status" value="1"/>
</dbReference>
<evidence type="ECO:0000256" key="4">
    <source>
        <dbReference type="ARBA" id="ARBA00022729"/>
    </source>
</evidence>
<protein>
    <submittedName>
        <fullName evidence="7">Peptide/nickel transport system substrate-binding protein</fullName>
    </submittedName>
</protein>
<dbReference type="CDD" id="cd08503">
    <property type="entry name" value="PBP2_NikA_DppA_OppA_like_17"/>
    <property type="match status" value="1"/>
</dbReference>
<comment type="similarity">
    <text evidence="2">Belongs to the bacterial solute-binding protein 5 family.</text>
</comment>
<dbReference type="Gene3D" id="3.10.105.10">
    <property type="entry name" value="Dipeptide-binding Protein, Domain 3"/>
    <property type="match status" value="1"/>
</dbReference>
<evidence type="ECO:0000256" key="5">
    <source>
        <dbReference type="SAM" id="SignalP"/>
    </source>
</evidence>
<keyword evidence="3" id="KW-0813">Transport</keyword>
<dbReference type="GO" id="GO:1904680">
    <property type="term" value="F:peptide transmembrane transporter activity"/>
    <property type="evidence" value="ECO:0007669"/>
    <property type="project" value="TreeGrafter"/>
</dbReference>
<reference evidence="7 8" key="1">
    <citation type="submission" date="2019-03" db="EMBL/GenBank/DDBJ databases">
        <title>Genomic Encyclopedia of Type Strains, Phase IV (KMG-IV): sequencing the most valuable type-strain genomes for metagenomic binning, comparative biology and taxonomic classification.</title>
        <authorList>
            <person name="Goeker M."/>
        </authorList>
    </citation>
    <scope>NUCLEOTIDE SEQUENCE [LARGE SCALE GENOMIC DNA]</scope>
    <source>
        <strain evidence="7 8">DSM 44684</strain>
    </source>
</reference>
<dbReference type="GO" id="GO:0030313">
    <property type="term" value="C:cell envelope"/>
    <property type="evidence" value="ECO:0007669"/>
    <property type="project" value="UniProtKB-SubCell"/>
</dbReference>
<evidence type="ECO:0000256" key="1">
    <source>
        <dbReference type="ARBA" id="ARBA00004196"/>
    </source>
</evidence>
<dbReference type="InterPro" id="IPR039424">
    <property type="entry name" value="SBP_5"/>
</dbReference>
<name>A0A4R1FYV0_9NOCA</name>